<dbReference type="OrthoDB" id="9806150at2"/>
<dbReference type="InterPro" id="IPR015797">
    <property type="entry name" value="NUDIX_hydrolase-like_dom_sf"/>
</dbReference>
<dbReference type="PROSITE" id="PS51462">
    <property type="entry name" value="NUDIX"/>
    <property type="match status" value="1"/>
</dbReference>
<evidence type="ECO:0000313" key="3">
    <source>
        <dbReference type="EMBL" id="TQJ10966.1"/>
    </source>
</evidence>
<dbReference type="GO" id="GO:0005829">
    <property type="term" value="C:cytosol"/>
    <property type="evidence" value="ECO:0007669"/>
    <property type="project" value="TreeGrafter"/>
</dbReference>
<keyword evidence="1" id="KW-0378">Hydrolase</keyword>
<dbReference type="PANTHER" id="PTHR11839:SF31">
    <property type="entry name" value="ADP-RIBOSE PYROPHOSPHATASE"/>
    <property type="match status" value="1"/>
</dbReference>
<organism evidence="3 4">
    <name type="scientific">Lapillicoccus jejuensis</name>
    <dbReference type="NCBI Taxonomy" id="402171"/>
    <lineage>
        <taxon>Bacteria</taxon>
        <taxon>Bacillati</taxon>
        <taxon>Actinomycetota</taxon>
        <taxon>Actinomycetes</taxon>
        <taxon>Micrococcales</taxon>
        <taxon>Intrasporangiaceae</taxon>
        <taxon>Lapillicoccus</taxon>
    </lineage>
</organism>
<dbReference type="Gene3D" id="3.90.79.10">
    <property type="entry name" value="Nucleoside Triphosphate Pyrophosphohydrolase"/>
    <property type="match status" value="1"/>
</dbReference>
<dbReference type="AlphaFoldDB" id="A0A542E6T3"/>
<dbReference type="Proteomes" id="UP000317893">
    <property type="component" value="Unassembled WGS sequence"/>
</dbReference>
<accession>A0A542E6T3</accession>
<dbReference type="Pfam" id="PF00293">
    <property type="entry name" value="NUDIX"/>
    <property type="match status" value="1"/>
</dbReference>
<name>A0A542E6T3_9MICO</name>
<gene>
    <name evidence="3" type="ORF">FB458_4110</name>
</gene>
<dbReference type="EMBL" id="VFMN01000001">
    <property type="protein sequence ID" value="TQJ10966.1"/>
    <property type="molecule type" value="Genomic_DNA"/>
</dbReference>
<keyword evidence="4" id="KW-1185">Reference proteome</keyword>
<dbReference type="GO" id="GO:0019693">
    <property type="term" value="P:ribose phosphate metabolic process"/>
    <property type="evidence" value="ECO:0007669"/>
    <property type="project" value="TreeGrafter"/>
</dbReference>
<dbReference type="CDD" id="cd24158">
    <property type="entry name" value="NUDIX_ADPRase_Rv1700"/>
    <property type="match status" value="1"/>
</dbReference>
<dbReference type="PANTHER" id="PTHR11839">
    <property type="entry name" value="UDP/ADP-SUGAR PYROPHOSPHATASE"/>
    <property type="match status" value="1"/>
</dbReference>
<dbReference type="SUPFAM" id="SSF55811">
    <property type="entry name" value="Nudix"/>
    <property type="match status" value="1"/>
</dbReference>
<evidence type="ECO:0000259" key="2">
    <source>
        <dbReference type="PROSITE" id="PS51462"/>
    </source>
</evidence>
<dbReference type="GO" id="GO:0016787">
    <property type="term" value="F:hydrolase activity"/>
    <property type="evidence" value="ECO:0007669"/>
    <property type="project" value="UniProtKB-KW"/>
</dbReference>
<sequence>MDIPVGSGADLRDEVVDRPVVRRETTYRGLVWDVTRDRVDLGDAGEVTREYVDHPGAVIVVALREVDGVDHVAMIRQYRHPVRTLEWELPAGLLDEAGEPPWEAAARELGEEVDLAAGTWHVLADFYSSPGGVSESLRVFLARDVHDAAPQEGFVREGEEAGITAMWVPLDEAYDAVLAGQVHNPGAVVGVLTAWGARARGWASLRPYDAPWPWHPAYR</sequence>
<evidence type="ECO:0000256" key="1">
    <source>
        <dbReference type="ARBA" id="ARBA00022801"/>
    </source>
</evidence>
<reference evidence="3 4" key="1">
    <citation type="submission" date="2019-06" db="EMBL/GenBank/DDBJ databases">
        <title>Sequencing the genomes of 1000 actinobacteria strains.</title>
        <authorList>
            <person name="Klenk H.-P."/>
        </authorList>
    </citation>
    <scope>NUCLEOTIDE SEQUENCE [LARGE SCALE GENOMIC DNA]</scope>
    <source>
        <strain evidence="3 4">DSM 18607</strain>
    </source>
</reference>
<proteinExistence type="predicted"/>
<dbReference type="GO" id="GO:0006753">
    <property type="term" value="P:nucleoside phosphate metabolic process"/>
    <property type="evidence" value="ECO:0007669"/>
    <property type="project" value="TreeGrafter"/>
</dbReference>
<evidence type="ECO:0000313" key="4">
    <source>
        <dbReference type="Proteomes" id="UP000317893"/>
    </source>
</evidence>
<dbReference type="InterPro" id="IPR000086">
    <property type="entry name" value="NUDIX_hydrolase_dom"/>
</dbReference>
<comment type="caution">
    <text evidence="3">The sequence shown here is derived from an EMBL/GenBank/DDBJ whole genome shotgun (WGS) entry which is preliminary data.</text>
</comment>
<protein>
    <submittedName>
        <fullName evidence="3">ADP-ribose pyrophosphatase</fullName>
    </submittedName>
</protein>
<feature type="domain" description="Nudix hydrolase" evidence="2">
    <location>
        <begin position="52"/>
        <end position="193"/>
    </location>
</feature>
<dbReference type="RefSeq" id="WP_141850114.1">
    <property type="nucleotide sequence ID" value="NZ_BAAAPR010000019.1"/>
</dbReference>